<name>A0A9Q3GK84_9BASI</name>
<gene>
    <name evidence="1" type="ORF">O181_009824</name>
</gene>
<comment type="caution">
    <text evidence="1">The sequence shown here is derived from an EMBL/GenBank/DDBJ whole genome shotgun (WGS) entry which is preliminary data.</text>
</comment>
<sequence length="199" mass="23195">MPFIIKNTPAHSKRMMDKRSKELLQFWMVLYIDYLIIYSETWEYHVQYIDRVPSKFTPINLKIPLKKCDSGQQQLLALGHKVSCLSFSIDQNKVAEVVQNTVPKSIKYIQCFLGLASYYRVHIKAFAHITRSLYKFCSKNIVFGITKERRDENERIKNEITNAPILMLYEFELPLKLSIGASCSQGLWEALHQRQMVGG</sequence>
<dbReference type="PANTHER" id="PTHR33064">
    <property type="entry name" value="POL PROTEIN"/>
    <property type="match status" value="1"/>
</dbReference>
<evidence type="ECO:0000313" key="2">
    <source>
        <dbReference type="Proteomes" id="UP000765509"/>
    </source>
</evidence>
<dbReference type="InterPro" id="IPR043128">
    <property type="entry name" value="Rev_trsase/Diguanyl_cyclase"/>
</dbReference>
<dbReference type="Proteomes" id="UP000765509">
    <property type="component" value="Unassembled WGS sequence"/>
</dbReference>
<dbReference type="InterPro" id="IPR043502">
    <property type="entry name" value="DNA/RNA_pol_sf"/>
</dbReference>
<evidence type="ECO:0000313" key="1">
    <source>
        <dbReference type="EMBL" id="MBW0470109.1"/>
    </source>
</evidence>
<dbReference type="SUPFAM" id="SSF56672">
    <property type="entry name" value="DNA/RNA polymerases"/>
    <property type="match status" value="1"/>
</dbReference>
<dbReference type="AlphaFoldDB" id="A0A9Q3GK84"/>
<dbReference type="PANTHER" id="PTHR33064:SF37">
    <property type="entry name" value="RIBONUCLEASE H"/>
    <property type="match status" value="1"/>
</dbReference>
<dbReference type="InterPro" id="IPR051320">
    <property type="entry name" value="Viral_Replic_Matur_Polypro"/>
</dbReference>
<keyword evidence="2" id="KW-1185">Reference proteome</keyword>
<reference evidence="1" key="1">
    <citation type="submission" date="2021-03" db="EMBL/GenBank/DDBJ databases">
        <title>Draft genome sequence of rust myrtle Austropuccinia psidii MF-1, a brazilian biotype.</title>
        <authorList>
            <person name="Quecine M.C."/>
            <person name="Pachon D.M.R."/>
            <person name="Bonatelli M.L."/>
            <person name="Correr F.H."/>
            <person name="Franceschini L.M."/>
            <person name="Leite T.F."/>
            <person name="Margarido G.R.A."/>
            <person name="Almeida C.A."/>
            <person name="Ferrarezi J.A."/>
            <person name="Labate C.A."/>
        </authorList>
    </citation>
    <scope>NUCLEOTIDE SEQUENCE</scope>
    <source>
        <strain evidence="1">MF-1</strain>
    </source>
</reference>
<protein>
    <submittedName>
        <fullName evidence="1">Uncharacterized protein</fullName>
    </submittedName>
</protein>
<accession>A0A9Q3GK84</accession>
<dbReference type="EMBL" id="AVOT02002364">
    <property type="protein sequence ID" value="MBW0470109.1"/>
    <property type="molecule type" value="Genomic_DNA"/>
</dbReference>
<organism evidence="1 2">
    <name type="scientific">Austropuccinia psidii MF-1</name>
    <dbReference type="NCBI Taxonomy" id="1389203"/>
    <lineage>
        <taxon>Eukaryota</taxon>
        <taxon>Fungi</taxon>
        <taxon>Dikarya</taxon>
        <taxon>Basidiomycota</taxon>
        <taxon>Pucciniomycotina</taxon>
        <taxon>Pucciniomycetes</taxon>
        <taxon>Pucciniales</taxon>
        <taxon>Sphaerophragmiaceae</taxon>
        <taxon>Austropuccinia</taxon>
    </lineage>
</organism>
<dbReference type="Gene3D" id="3.30.70.270">
    <property type="match status" value="2"/>
</dbReference>
<proteinExistence type="predicted"/>